<reference evidence="1 2" key="1">
    <citation type="submission" date="2024-01" db="EMBL/GenBank/DDBJ databases">
        <title>Genome assemblies of Stephania.</title>
        <authorList>
            <person name="Yang L."/>
        </authorList>
    </citation>
    <scope>NUCLEOTIDE SEQUENCE [LARGE SCALE GENOMIC DNA]</scope>
    <source>
        <strain evidence="1">QJT</strain>
        <tissue evidence="1">Leaf</tissue>
    </source>
</reference>
<dbReference type="Proteomes" id="UP001417504">
    <property type="component" value="Unassembled WGS sequence"/>
</dbReference>
<evidence type="ECO:0000313" key="1">
    <source>
        <dbReference type="EMBL" id="KAK9122872.1"/>
    </source>
</evidence>
<dbReference type="PANTHER" id="PTHR34213:SF2">
    <property type="entry name" value="NUCLEAR TRANSPORT FACTOR 2 (NTF2) FAMILY PROTEIN"/>
    <property type="match status" value="1"/>
</dbReference>
<keyword evidence="2" id="KW-1185">Reference proteome</keyword>
<dbReference type="EMBL" id="JBBNAE010000005">
    <property type="protein sequence ID" value="KAK9122872.1"/>
    <property type="molecule type" value="Genomic_DNA"/>
</dbReference>
<accession>A0AAP0NWT7</accession>
<sequence length="166" mass="18805">MDGFRGVNRLSDNLMPHILRLYGASATAADFDIYAADAVFEDPLMCAHGVKQIKSAFYSLGKVFSESRMVEYKIQENVVSAGKGEILIDNRQQYKFLGKPIDMNSLIKLNVEGGKIVRHEDWWDKKPLWNRETVKTPCLGKVIEKTRRGSMLATHVLMRFGKDPSP</sequence>
<gene>
    <name evidence="1" type="ORF">Sjap_012474</name>
</gene>
<dbReference type="PANTHER" id="PTHR34213">
    <property type="entry name" value="NUCLEAR TRANSPORT FACTOR 2 (NTF2) FAMILY PROTEIN"/>
    <property type="match status" value="1"/>
</dbReference>
<proteinExistence type="predicted"/>
<dbReference type="Gene3D" id="3.10.450.50">
    <property type="match status" value="1"/>
</dbReference>
<evidence type="ECO:0000313" key="2">
    <source>
        <dbReference type="Proteomes" id="UP001417504"/>
    </source>
</evidence>
<protein>
    <recommendedName>
        <fullName evidence="3">SnoaL-like domain-containing protein</fullName>
    </recommendedName>
</protein>
<dbReference type="InterPro" id="IPR032710">
    <property type="entry name" value="NTF2-like_dom_sf"/>
</dbReference>
<dbReference type="AlphaFoldDB" id="A0AAP0NWT7"/>
<comment type="caution">
    <text evidence="1">The sequence shown here is derived from an EMBL/GenBank/DDBJ whole genome shotgun (WGS) entry which is preliminary data.</text>
</comment>
<evidence type="ECO:0008006" key="3">
    <source>
        <dbReference type="Google" id="ProtNLM"/>
    </source>
</evidence>
<name>A0AAP0NWT7_9MAGN</name>
<organism evidence="1 2">
    <name type="scientific">Stephania japonica</name>
    <dbReference type="NCBI Taxonomy" id="461633"/>
    <lineage>
        <taxon>Eukaryota</taxon>
        <taxon>Viridiplantae</taxon>
        <taxon>Streptophyta</taxon>
        <taxon>Embryophyta</taxon>
        <taxon>Tracheophyta</taxon>
        <taxon>Spermatophyta</taxon>
        <taxon>Magnoliopsida</taxon>
        <taxon>Ranunculales</taxon>
        <taxon>Menispermaceae</taxon>
        <taxon>Menispermoideae</taxon>
        <taxon>Cissampelideae</taxon>
        <taxon>Stephania</taxon>
    </lineage>
</organism>
<dbReference type="SUPFAM" id="SSF54427">
    <property type="entry name" value="NTF2-like"/>
    <property type="match status" value="1"/>
</dbReference>